<accession>A0A137NZL0</accession>
<evidence type="ECO:0000256" key="1">
    <source>
        <dbReference type="SAM" id="MobiDB-lite"/>
    </source>
</evidence>
<evidence type="ECO:0000313" key="4">
    <source>
        <dbReference type="Proteomes" id="UP000070444"/>
    </source>
</evidence>
<keyword evidence="4" id="KW-1185">Reference proteome</keyword>
<keyword evidence="2" id="KW-0732">Signal</keyword>
<feature type="non-terminal residue" evidence="3">
    <location>
        <position position="74"/>
    </location>
</feature>
<sequence>MKTSNLLTIFALSAIQGAPVLDAVTKLLSLVPGAPGAPAPAAQEAPAATEAPEVTEAPATTEDAPADDIATILP</sequence>
<feature type="chain" id="PRO_5007294342" evidence="2">
    <location>
        <begin position="18"/>
        <end position="74"/>
    </location>
</feature>
<feature type="region of interest" description="Disordered" evidence="1">
    <location>
        <begin position="33"/>
        <end position="74"/>
    </location>
</feature>
<feature type="signal peptide" evidence="2">
    <location>
        <begin position="1"/>
        <end position="17"/>
    </location>
</feature>
<dbReference type="Proteomes" id="UP000070444">
    <property type="component" value="Unassembled WGS sequence"/>
</dbReference>
<dbReference type="AlphaFoldDB" id="A0A137NZL0"/>
<evidence type="ECO:0000256" key="2">
    <source>
        <dbReference type="SAM" id="SignalP"/>
    </source>
</evidence>
<proteinExistence type="predicted"/>
<organism evidence="3 4">
    <name type="scientific">Conidiobolus coronatus (strain ATCC 28846 / CBS 209.66 / NRRL 28638)</name>
    <name type="common">Delacroixia coronata</name>
    <dbReference type="NCBI Taxonomy" id="796925"/>
    <lineage>
        <taxon>Eukaryota</taxon>
        <taxon>Fungi</taxon>
        <taxon>Fungi incertae sedis</taxon>
        <taxon>Zoopagomycota</taxon>
        <taxon>Entomophthoromycotina</taxon>
        <taxon>Entomophthoromycetes</taxon>
        <taxon>Entomophthorales</taxon>
        <taxon>Ancylistaceae</taxon>
        <taxon>Conidiobolus</taxon>
    </lineage>
</organism>
<protein>
    <submittedName>
        <fullName evidence="3">Uncharacterized protein</fullName>
    </submittedName>
</protein>
<name>A0A137NZL0_CONC2</name>
<gene>
    <name evidence="3" type="ORF">CONCODRAFT_9837</name>
</gene>
<evidence type="ECO:0000313" key="3">
    <source>
        <dbReference type="EMBL" id="KXN68019.1"/>
    </source>
</evidence>
<reference evidence="3 4" key="1">
    <citation type="journal article" date="2015" name="Genome Biol. Evol.">
        <title>Phylogenomic analyses indicate that early fungi evolved digesting cell walls of algal ancestors of land plants.</title>
        <authorList>
            <person name="Chang Y."/>
            <person name="Wang S."/>
            <person name="Sekimoto S."/>
            <person name="Aerts A.L."/>
            <person name="Choi C."/>
            <person name="Clum A."/>
            <person name="LaButti K.M."/>
            <person name="Lindquist E.A."/>
            <person name="Yee Ngan C."/>
            <person name="Ohm R.A."/>
            <person name="Salamov A.A."/>
            <person name="Grigoriev I.V."/>
            <person name="Spatafora J.W."/>
            <person name="Berbee M.L."/>
        </authorList>
    </citation>
    <scope>NUCLEOTIDE SEQUENCE [LARGE SCALE GENOMIC DNA]</scope>
    <source>
        <strain evidence="3 4">NRRL 28638</strain>
    </source>
</reference>
<dbReference type="EMBL" id="KQ964600">
    <property type="protein sequence ID" value="KXN68019.1"/>
    <property type="molecule type" value="Genomic_DNA"/>
</dbReference>